<dbReference type="EC" id="2.3.1.225" evidence="7"/>
<evidence type="ECO:0000256" key="5">
    <source>
        <dbReference type="ARBA" id="ARBA00023136"/>
    </source>
</evidence>
<dbReference type="AlphaFoldDB" id="A0A9Q1BWN7"/>
<comment type="subcellular location">
    <subcellularLocation>
        <location evidence="1">Membrane</location>
        <topology evidence="1">Multi-pass membrane protein</topology>
    </subcellularLocation>
</comment>
<gene>
    <name evidence="10" type="ORF">HOLleu_21017</name>
</gene>
<evidence type="ECO:0000256" key="8">
    <source>
        <dbReference type="SAM" id="MobiDB-lite"/>
    </source>
</evidence>
<evidence type="ECO:0000256" key="1">
    <source>
        <dbReference type="ARBA" id="ARBA00004141"/>
    </source>
</evidence>
<comment type="catalytic activity">
    <reaction evidence="7">
        <text>L-cysteinyl-[protein] + hexadecanoyl-CoA = S-hexadecanoyl-L-cysteinyl-[protein] + CoA</text>
        <dbReference type="Rhea" id="RHEA:36683"/>
        <dbReference type="Rhea" id="RHEA-COMP:10131"/>
        <dbReference type="Rhea" id="RHEA-COMP:11032"/>
        <dbReference type="ChEBI" id="CHEBI:29950"/>
        <dbReference type="ChEBI" id="CHEBI:57287"/>
        <dbReference type="ChEBI" id="CHEBI:57379"/>
        <dbReference type="ChEBI" id="CHEBI:74151"/>
        <dbReference type="EC" id="2.3.1.225"/>
    </reaction>
</comment>
<keyword evidence="5 7" id="KW-0472">Membrane</keyword>
<accession>A0A9Q1BWN7</accession>
<sequence length="402" mass="46332">MDEDRDEGLCCCEYVNRHGETSHILALCCDCQELDSACDSLFKGESVGDEQMSLLSEDILDRLRIPNPFGDGAKRIDEVMDLTVLPPIFFLPLGIYIASINPVLTLLVCFVFAPVSIYWYYRRVLKHRQRTQFFMSWALTSFLSMYALMALVVYPEDVISPIEFAAMTLLFSFFHLCFFYTRRGPDQVISDPTCNKSNHSDVTVQQSKKRNHVSDKSKRHEAGLCADSSENYSHIEGAFHDKNYDWCRYCQHSKPKRSGHCHICGLCFYRLDHHCVWLDCCIGRNNHFSFIICLVVFIVGCLWGSLRVIVILFGDDEEDLLPQCLEVYASRVRAILFVSALYVLGSGIAVISLLIHQLWLISHNWTFREKRMARLWKNDSTLRELNKGFFTNWKNFLSGDGD</sequence>
<protein>
    <recommendedName>
        <fullName evidence="7">Palmitoyltransferase</fullName>
        <ecNumber evidence="7">2.3.1.225</ecNumber>
    </recommendedName>
</protein>
<dbReference type="GO" id="GO:0019706">
    <property type="term" value="F:protein-cysteine S-palmitoyltransferase activity"/>
    <property type="evidence" value="ECO:0007669"/>
    <property type="project" value="UniProtKB-EC"/>
</dbReference>
<keyword evidence="2 7" id="KW-0808">Transferase</keyword>
<evidence type="ECO:0000256" key="2">
    <source>
        <dbReference type="ARBA" id="ARBA00022679"/>
    </source>
</evidence>
<comment type="similarity">
    <text evidence="7">Belongs to the DHHC palmitoyltransferase family.</text>
</comment>
<dbReference type="Proteomes" id="UP001152320">
    <property type="component" value="Chromosome 10"/>
</dbReference>
<name>A0A9Q1BWN7_HOLLE</name>
<evidence type="ECO:0000313" key="10">
    <source>
        <dbReference type="EMBL" id="KAJ8034256.1"/>
    </source>
</evidence>
<dbReference type="InterPro" id="IPR039859">
    <property type="entry name" value="PFA4/ZDH16/20/ERF2-like"/>
</dbReference>
<feature type="transmembrane region" description="Helical" evidence="7">
    <location>
        <begin position="133"/>
        <end position="152"/>
    </location>
</feature>
<keyword evidence="3 7" id="KW-0812">Transmembrane</keyword>
<feature type="transmembrane region" description="Helical" evidence="7">
    <location>
        <begin position="158"/>
        <end position="180"/>
    </location>
</feature>
<dbReference type="PROSITE" id="PS50216">
    <property type="entry name" value="DHHC"/>
    <property type="match status" value="1"/>
</dbReference>
<dbReference type="PANTHER" id="PTHR12246">
    <property type="entry name" value="PALMITOYLTRANSFERASE ZDHHC16"/>
    <property type="match status" value="1"/>
</dbReference>
<feature type="transmembrane region" description="Helical" evidence="7">
    <location>
        <begin position="288"/>
        <end position="314"/>
    </location>
</feature>
<keyword evidence="6 7" id="KW-0012">Acyltransferase</keyword>
<dbReference type="GO" id="GO:0016020">
    <property type="term" value="C:membrane"/>
    <property type="evidence" value="ECO:0007669"/>
    <property type="project" value="UniProtKB-SubCell"/>
</dbReference>
<reference evidence="10" key="1">
    <citation type="submission" date="2021-10" db="EMBL/GenBank/DDBJ databases">
        <title>Tropical sea cucumber genome reveals ecological adaptation and Cuvierian tubules defense mechanism.</title>
        <authorList>
            <person name="Chen T."/>
        </authorList>
    </citation>
    <scope>NUCLEOTIDE SEQUENCE</scope>
    <source>
        <strain evidence="10">Nanhai2018</strain>
        <tissue evidence="10">Muscle</tissue>
    </source>
</reference>
<evidence type="ECO:0000256" key="4">
    <source>
        <dbReference type="ARBA" id="ARBA00022989"/>
    </source>
</evidence>
<evidence type="ECO:0000256" key="7">
    <source>
        <dbReference type="RuleBase" id="RU079119"/>
    </source>
</evidence>
<feature type="transmembrane region" description="Helical" evidence="7">
    <location>
        <begin position="103"/>
        <end position="121"/>
    </location>
</feature>
<evidence type="ECO:0000256" key="6">
    <source>
        <dbReference type="ARBA" id="ARBA00023315"/>
    </source>
</evidence>
<proteinExistence type="inferred from homology"/>
<comment type="caution">
    <text evidence="10">The sequence shown here is derived from an EMBL/GenBank/DDBJ whole genome shotgun (WGS) entry which is preliminary data.</text>
</comment>
<dbReference type="Pfam" id="PF01529">
    <property type="entry name" value="DHHC"/>
    <property type="match status" value="1"/>
</dbReference>
<evidence type="ECO:0000313" key="11">
    <source>
        <dbReference type="Proteomes" id="UP001152320"/>
    </source>
</evidence>
<feature type="domain" description="Palmitoyltransferase DHHC" evidence="9">
    <location>
        <begin position="242"/>
        <end position="370"/>
    </location>
</feature>
<organism evidence="10 11">
    <name type="scientific">Holothuria leucospilota</name>
    <name type="common">Black long sea cucumber</name>
    <name type="synonym">Mertensiothuria leucospilota</name>
    <dbReference type="NCBI Taxonomy" id="206669"/>
    <lineage>
        <taxon>Eukaryota</taxon>
        <taxon>Metazoa</taxon>
        <taxon>Echinodermata</taxon>
        <taxon>Eleutherozoa</taxon>
        <taxon>Echinozoa</taxon>
        <taxon>Holothuroidea</taxon>
        <taxon>Aspidochirotacea</taxon>
        <taxon>Aspidochirotida</taxon>
        <taxon>Holothuriidae</taxon>
        <taxon>Holothuria</taxon>
    </lineage>
</organism>
<evidence type="ECO:0000256" key="3">
    <source>
        <dbReference type="ARBA" id="ARBA00022692"/>
    </source>
</evidence>
<feature type="region of interest" description="Disordered" evidence="8">
    <location>
        <begin position="195"/>
        <end position="219"/>
    </location>
</feature>
<feature type="transmembrane region" description="Helical" evidence="7">
    <location>
        <begin position="334"/>
        <end position="361"/>
    </location>
</feature>
<keyword evidence="11" id="KW-1185">Reference proteome</keyword>
<evidence type="ECO:0000259" key="9">
    <source>
        <dbReference type="Pfam" id="PF01529"/>
    </source>
</evidence>
<feature type="compositionally biased region" description="Polar residues" evidence="8">
    <location>
        <begin position="195"/>
        <end position="206"/>
    </location>
</feature>
<dbReference type="EMBL" id="JAIZAY010000010">
    <property type="protein sequence ID" value="KAJ8034256.1"/>
    <property type="molecule type" value="Genomic_DNA"/>
</dbReference>
<keyword evidence="4 7" id="KW-1133">Transmembrane helix</keyword>
<dbReference type="InterPro" id="IPR001594">
    <property type="entry name" value="Palmitoyltrfase_DHHC"/>
</dbReference>
<comment type="domain">
    <text evidence="7">The DHHC domain is required for palmitoyltransferase activity.</text>
</comment>
<dbReference type="OrthoDB" id="430659at2759"/>